<proteinExistence type="predicted"/>
<feature type="transmembrane region" description="Helical" evidence="2">
    <location>
        <begin position="594"/>
        <end position="627"/>
    </location>
</feature>
<keyword evidence="2" id="KW-1133">Transmembrane helix</keyword>
<feature type="transmembrane region" description="Helical" evidence="2">
    <location>
        <begin position="188"/>
        <end position="211"/>
    </location>
</feature>
<gene>
    <name evidence="4" type="ORF">EA795_00860</name>
</gene>
<feature type="transmembrane region" description="Helical" evidence="2">
    <location>
        <begin position="357"/>
        <end position="376"/>
    </location>
</feature>
<comment type="subcellular location">
    <subcellularLocation>
        <location evidence="1">Cell inner membrane</location>
        <topology evidence="1">Multi-pass membrane protein</topology>
    </subcellularLocation>
</comment>
<organism evidence="4 5">
    <name type="scientific">Stutzerimonas nitrititolerans</name>
    <dbReference type="NCBI Taxonomy" id="2482751"/>
    <lineage>
        <taxon>Bacteria</taxon>
        <taxon>Pseudomonadati</taxon>
        <taxon>Pseudomonadota</taxon>
        <taxon>Gammaproteobacteria</taxon>
        <taxon>Pseudomonadales</taxon>
        <taxon>Pseudomonadaceae</taxon>
        <taxon>Stutzerimonas</taxon>
    </lineage>
</organism>
<keyword evidence="2" id="KW-0472">Membrane</keyword>
<evidence type="ECO:0000256" key="1">
    <source>
        <dbReference type="RuleBase" id="RU369079"/>
    </source>
</evidence>
<dbReference type="InterPro" id="IPR011853">
    <property type="entry name" value="TRAP_DctM-Dct_fused"/>
</dbReference>
<evidence type="ECO:0000313" key="4">
    <source>
        <dbReference type="EMBL" id="RMI03045.1"/>
    </source>
</evidence>
<comment type="caution">
    <text evidence="4">The sequence shown here is derived from an EMBL/GenBank/DDBJ whole genome shotgun (WGS) entry which is preliminary data.</text>
</comment>
<feature type="transmembrane region" description="Helical" evidence="2">
    <location>
        <begin position="543"/>
        <end position="563"/>
    </location>
</feature>
<keyword evidence="5" id="KW-1185">Reference proteome</keyword>
<dbReference type="Pfam" id="PF11874">
    <property type="entry name" value="DUF3394"/>
    <property type="match status" value="1"/>
</dbReference>
<dbReference type="Proteomes" id="UP000269134">
    <property type="component" value="Unassembled WGS sequence"/>
</dbReference>
<keyword evidence="1" id="KW-0813">Transport</keyword>
<keyword evidence="1" id="KW-1003">Cell membrane</keyword>
<evidence type="ECO:0000313" key="5">
    <source>
        <dbReference type="Proteomes" id="UP000269134"/>
    </source>
</evidence>
<protein>
    <submittedName>
        <fullName evidence="4">TRAP transporter fused permease subunit</fullName>
    </submittedName>
</protein>
<keyword evidence="2" id="KW-0812">Transmembrane</keyword>
<accession>A0ABX9V9Y6</accession>
<feature type="transmembrane region" description="Helical" evidence="2">
    <location>
        <begin position="388"/>
        <end position="409"/>
    </location>
</feature>
<feature type="transmembrane region" description="Helical" evidence="2">
    <location>
        <begin position="666"/>
        <end position="685"/>
    </location>
</feature>
<dbReference type="NCBIfam" id="TIGR02123">
    <property type="entry name" value="TRAP_fused"/>
    <property type="match status" value="1"/>
</dbReference>
<feature type="domain" description="TRAP C4-dicarboxylate transport system permease DctM subunit" evidence="3">
    <location>
        <begin position="133"/>
        <end position="665"/>
    </location>
</feature>
<feature type="transmembrane region" description="Helical" evidence="2">
    <location>
        <begin position="511"/>
        <end position="537"/>
    </location>
</feature>
<comment type="function">
    <text evidence="1">Part of the tripartite ATP-independent periplasmic (TRAP) transport system.</text>
</comment>
<sequence length="863" mass="92601">MQDKHLSTEELIAQDVGARLPDGLMAHVIAGLALLWSLFQLWIASPLPFIFRIGVLNDTETRAIHLAFALLLAFLAYPAFKRSPRDRVPLVDIALGLVAAASAAYLFIFYQQLALRPGSLTTADLITACIGIPLLLEATRRALGPPLAIIALVFLIYSLAGPYMPGFLAHRGVSFTALANHQWITTEGVFGIALGVSTSFVFLFVLFGALLERAGAGHYFIQLAFSLLGHMRGGPAKAAVVSSALTGMISGSSIANVVTTGTFTIPMMKKVGFSKEKAGAVEVASSVNGQIMPPVMGAAAFLMVEYVGIPYVEIIKHAFLPASISYIALLYIVHLEALKQGMQPIGNHQPKPWLRRLTGFAFGAALISGLSLAVYYGLGWLKPALGDYALPVISVLLAVVYLALLKIAASNPPLPDEDPDKPLTELPQTRAVLLSGLHFLLPVVVLVWCLMIERLSPGLSAFWGSVMLVIILLTQRPLLSWLRADHGATHGGFVDGVIDLREGLIAGARNMIGIGIATAAAGIIVGAVSQTGVGLVLADVVEVLSMGNLLLMLVFIAVFSLILGMGLPTTANYIVVSSLMAPVVVALGQQNGLIVPLIAVHLFVFYFGIMADVTPPVGLASFAAAAVSKGDPIKTGITAFYYSLRTAALPFLFIFNTDLLLIDVSLWHGVLIFFVATGAMLIFAAGTQGFFLVRSRWYESVLLLLVAFTLFRPGFWMDLAHDPYRDIPPTELAQALGSVDENSQLRLRIRGEDAVGDAREFALLLPVPSGDSGEERLDKLGLMTYEEDGRVLIDSVAFGSPAADAGLEFDQEILVVRAPTDRWAKEWMWLPGLLVFGLVVWLQRRRAGKQARGLDHTGAQPGI</sequence>
<feature type="transmembrane region" description="Helical" evidence="2">
    <location>
        <begin position="697"/>
        <end position="715"/>
    </location>
</feature>
<dbReference type="PANTHER" id="PTHR43849">
    <property type="entry name" value="BLL3936 PROTEIN"/>
    <property type="match status" value="1"/>
</dbReference>
<reference evidence="4 5" key="1">
    <citation type="submission" date="2018-10" db="EMBL/GenBank/DDBJ databases">
        <title>Pseudomonas sp. GL14 genome.</title>
        <authorList>
            <person name="Peng J."/>
            <person name="Liu Z.-P."/>
        </authorList>
    </citation>
    <scope>NUCLEOTIDE SEQUENCE [LARGE SCALE GENOMIC DNA]</scope>
    <source>
        <strain evidence="4 5">GL14</strain>
    </source>
</reference>
<feature type="transmembrane region" description="Helical" evidence="2">
    <location>
        <begin position="148"/>
        <end position="168"/>
    </location>
</feature>
<dbReference type="InterPro" id="IPR021814">
    <property type="entry name" value="DUF3394"/>
</dbReference>
<evidence type="ECO:0000259" key="3">
    <source>
        <dbReference type="Pfam" id="PF06808"/>
    </source>
</evidence>
<dbReference type="EMBL" id="RFFL01000001">
    <property type="protein sequence ID" value="RMI03045.1"/>
    <property type="molecule type" value="Genomic_DNA"/>
</dbReference>
<dbReference type="GeneID" id="84607579"/>
<dbReference type="Pfam" id="PF06808">
    <property type="entry name" value="DctM"/>
    <property type="match status" value="1"/>
</dbReference>
<dbReference type="RefSeq" id="WP_122075036.1">
    <property type="nucleotide sequence ID" value="NZ_DALZTK010000015.1"/>
</dbReference>
<feature type="transmembrane region" description="Helical" evidence="2">
    <location>
        <begin position="92"/>
        <end position="113"/>
    </location>
</feature>
<feature type="transmembrane region" description="Helical" evidence="2">
    <location>
        <begin position="295"/>
        <end position="312"/>
    </location>
</feature>
<dbReference type="PANTHER" id="PTHR43849:SF2">
    <property type="entry name" value="BLL3936 PROTEIN"/>
    <property type="match status" value="1"/>
</dbReference>
<name>A0ABX9V9Y6_9GAMM</name>
<keyword evidence="1" id="KW-0997">Cell inner membrane</keyword>
<feature type="transmembrane region" description="Helical" evidence="2">
    <location>
        <begin position="827"/>
        <end position="843"/>
    </location>
</feature>
<feature type="transmembrane region" description="Helical" evidence="2">
    <location>
        <begin position="63"/>
        <end position="80"/>
    </location>
</feature>
<feature type="transmembrane region" description="Helical" evidence="2">
    <location>
        <begin position="318"/>
        <end position="337"/>
    </location>
</feature>
<feature type="transmembrane region" description="Helical" evidence="2">
    <location>
        <begin position="457"/>
        <end position="474"/>
    </location>
</feature>
<feature type="transmembrane region" description="Helical" evidence="2">
    <location>
        <begin position="430"/>
        <end position="451"/>
    </location>
</feature>
<evidence type="ECO:0000256" key="2">
    <source>
        <dbReference type="SAM" id="Phobius"/>
    </source>
</evidence>
<dbReference type="InterPro" id="IPR010656">
    <property type="entry name" value="DctM"/>
</dbReference>
<feature type="transmembrane region" description="Helical" evidence="2">
    <location>
        <begin position="639"/>
        <end position="660"/>
    </location>
</feature>
<feature type="transmembrane region" description="Helical" evidence="2">
    <location>
        <begin position="24"/>
        <end position="43"/>
    </location>
</feature>